<dbReference type="EMBL" id="CAEZVY010000151">
    <property type="protein sequence ID" value="CAB4651291.1"/>
    <property type="molecule type" value="Genomic_DNA"/>
</dbReference>
<evidence type="ECO:0000313" key="1">
    <source>
        <dbReference type="EMBL" id="CAB4651291.1"/>
    </source>
</evidence>
<organism evidence="1">
    <name type="scientific">freshwater metagenome</name>
    <dbReference type="NCBI Taxonomy" id="449393"/>
    <lineage>
        <taxon>unclassified sequences</taxon>
        <taxon>metagenomes</taxon>
        <taxon>ecological metagenomes</taxon>
    </lineage>
</organism>
<reference evidence="1" key="1">
    <citation type="submission" date="2020-05" db="EMBL/GenBank/DDBJ databases">
        <authorList>
            <person name="Chiriac C."/>
            <person name="Salcher M."/>
            <person name="Ghai R."/>
            <person name="Kavagutti S V."/>
        </authorList>
    </citation>
    <scope>NUCLEOTIDE SEQUENCE</scope>
</reference>
<dbReference type="AlphaFoldDB" id="A0A6J6KNU4"/>
<accession>A0A6J6KNU4</accession>
<gene>
    <name evidence="1" type="ORF">UFOPK2158_01216</name>
</gene>
<proteinExistence type="predicted"/>
<sequence>MTRPYLALIIGVMQRLTTRKTPPRLVSITLSNSSSDILMSSVSLVIPALATRTLIGPQAASTSAIALSRLELSVTSALTVIEPSGPLPERAVTAT</sequence>
<name>A0A6J6KNU4_9ZZZZ</name>
<protein>
    <submittedName>
        <fullName evidence="1">Unannotated protein</fullName>
    </submittedName>
</protein>